<sequence length="299" mass="31658">MRDFQKYLKSISSLSVLIAGLLVAQTAFAQEFSRGVRPSGMGQAYTGVAEGTSAMYFNPGGVASRMMYQAEGVYEYTPTGSVLNASIIDSKTNPDVAAGVAYSYHFGNADHSGLSGHDIRLAIAIPALPEQISIGVGGRYMIVKQDVPDAETVELINGFTLDAGALFRVSDMIQIGVAGRNLLDVCQKDNLCSTVAPTTVAGGLSIADGQSFVVAIDGGADLTSDPNAVHPFFQGGVEYFAGGVVPMRLGYQRLQVNERNMLTAGLGLRLKSAGIDTGFRMDLSDTDYFFVNASVSLFF</sequence>
<organism evidence="1 2">
    <name type="scientific">Bradymonas sediminis</name>
    <dbReference type="NCBI Taxonomy" id="1548548"/>
    <lineage>
        <taxon>Bacteria</taxon>
        <taxon>Deltaproteobacteria</taxon>
        <taxon>Bradymonadales</taxon>
        <taxon>Bradymonadaceae</taxon>
        <taxon>Bradymonas</taxon>
    </lineage>
</organism>
<protein>
    <submittedName>
        <fullName evidence="1">Uncharacterized protein</fullName>
    </submittedName>
</protein>
<gene>
    <name evidence="1" type="ORF">DN745_18195</name>
</gene>
<accession>A0A2Z4FQI9</accession>
<dbReference type="AlphaFoldDB" id="A0A2Z4FQI9"/>
<proteinExistence type="predicted"/>
<name>A0A2Z4FQI9_9DELT</name>
<dbReference type="KEGG" id="bsed:DN745_18195"/>
<reference evidence="1 2" key="1">
    <citation type="submission" date="2018-06" db="EMBL/GenBank/DDBJ databases">
        <title>Lujinxingia sediminis gen. nov. sp. nov., a new facultative anaerobic member of the class Deltaproteobacteria, and proposal of Lujinxingaceae fam. nov.</title>
        <authorList>
            <person name="Guo L.-Y."/>
            <person name="Li C.-M."/>
            <person name="Wang S."/>
            <person name="Du Z.-J."/>
        </authorList>
    </citation>
    <scope>NUCLEOTIDE SEQUENCE [LARGE SCALE GENOMIC DNA]</scope>
    <source>
        <strain evidence="1 2">FA350</strain>
    </source>
</reference>
<keyword evidence="2" id="KW-1185">Reference proteome</keyword>
<dbReference type="Proteomes" id="UP000249799">
    <property type="component" value="Chromosome"/>
</dbReference>
<dbReference type="Gene3D" id="2.40.160.60">
    <property type="entry name" value="Outer membrane protein transport protein (OMPP1/FadL/TodX)"/>
    <property type="match status" value="1"/>
</dbReference>
<dbReference type="EMBL" id="CP030032">
    <property type="protein sequence ID" value="AWV91152.1"/>
    <property type="molecule type" value="Genomic_DNA"/>
</dbReference>
<evidence type="ECO:0000313" key="1">
    <source>
        <dbReference type="EMBL" id="AWV91152.1"/>
    </source>
</evidence>
<dbReference type="OrthoDB" id="5525309at2"/>
<dbReference type="SUPFAM" id="SSF56935">
    <property type="entry name" value="Porins"/>
    <property type="match status" value="1"/>
</dbReference>
<evidence type="ECO:0000313" key="2">
    <source>
        <dbReference type="Proteomes" id="UP000249799"/>
    </source>
</evidence>
<dbReference type="RefSeq" id="WP_111337158.1">
    <property type="nucleotide sequence ID" value="NZ_CP030032.1"/>
</dbReference>